<keyword evidence="4" id="KW-0677">Repeat</keyword>
<dbReference type="Gene3D" id="1.25.40.120">
    <property type="entry name" value="Protein prenylyltransferase"/>
    <property type="match status" value="1"/>
</dbReference>
<comment type="caution">
    <text evidence="8">The sequence shown here is derived from an EMBL/GenBank/DDBJ whole genome shotgun (WGS) entry which is preliminary data.</text>
</comment>
<organism evidence="8 9">
    <name type="scientific">Salinomyces thailandicus</name>
    <dbReference type="NCBI Taxonomy" id="706561"/>
    <lineage>
        <taxon>Eukaryota</taxon>
        <taxon>Fungi</taxon>
        <taxon>Dikarya</taxon>
        <taxon>Ascomycota</taxon>
        <taxon>Pezizomycotina</taxon>
        <taxon>Dothideomycetes</taxon>
        <taxon>Dothideomycetidae</taxon>
        <taxon>Mycosphaerellales</taxon>
        <taxon>Teratosphaeriaceae</taxon>
        <taxon>Salinomyces</taxon>
    </lineage>
</organism>
<dbReference type="GO" id="GO:0097354">
    <property type="term" value="P:prenylation"/>
    <property type="evidence" value="ECO:0007669"/>
    <property type="project" value="UniProtKB-UniRule"/>
</dbReference>
<sequence length="391" mass="45712">MTRREKRKEVRLTFEKQHGIPRVSATAVDRSEQAKEKERKQIEQYKALERNVSDRVKSKDYSGSTLQATSNLLTQNPEYYTIWNYRRLILQDAVHREVASGHDATGKEQIDEKDIAAAEKAGLTLPQQEISLLVNEDLQFLIPLLKQFPKCYWIWNHRSWLLATATKHLPAKSTVKLWQAELGLVSKMLALDSRNFHGWGYRREVVQELERLSGSSMAEKEFEYTTKMINSNLSNFSAWHYRSQLIPRLLEEREVGSEDRKKMLDTEFELITRALYTDPYDQSLWFYHQYLLSTLDPGNSQSTSLLHPVTNADRAQYLQQELDSIREMLDGAEDCKYIYQALLECSLRYLEVGSGNRSPLENEMKDWLVELKKIDPLRAGRWRDLEAKMKL</sequence>
<evidence type="ECO:0000256" key="1">
    <source>
        <dbReference type="ARBA" id="ARBA00006734"/>
    </source>
</evidence>
<keyword evidence="3 6" id="KW-0808">Transferase</keyword>
<comment type="similarity">
    <text evidence="1 6">Belongs to the protein prenyltransferase subunit alpha family.</text>
</comment>
<dbReference type="EMBL" id="NAJL01000004">
    <property type="protein sequence ID" value="TKA32771.1"/>
    <property type="molecule type" value="Genomic_DNA"/>
</dbReference>
<dbReference type="GO" id="GO:0004663">
    <property type="term" value="F:Rab geranylgeranyltransferase activity"/>
    <property type="evidence" value="ECO:0007669"/>
    <property type="project" value="UniProtKB-UniRule"/>
</dbReference>
<reference evidence="8 9" key="1">
    <citation type="submission" date="2017-03" db="EMBL/GenBank/DDBJ databases">
        <title>Genomes of endolithic fungi from Antarctica.</title>
        <authorList>
            <person name="Coleine C."/>
            <person name="Masonjones S."/>
            <person name="Stajich J.E."/>
        </authorList>
    </citation>
    <scope>NUCLEOTIDE SEQUENCE [LARGE SCALE GENOMIC DNA]</scope>
    <source>
        <strain evidence="8 9">CCFEE 6315</strain>
    </source>
</reference>
<evidence type="ECO:0000256" key="2">
    <source>
        <dbReference type="ARBA" id="ARBA00022602"/>
    </source>
</evidence>
<keyword evidence="9" id="KW-1185">Reference proteome</keyword>
<dbReference type="Pfam" id="PF01239">
    <property type="entry name" value="PPTA"/>
    <property type="match status" value="5"/>
</dbReference>
<comment type="function">
    <text evidence="6">Catalyzes the transfer of a geranyl-geranyl moiety from geranyl-geranyl pyrophosphate to cysteines occuring in specific C-terminal amino acid sequences.</text>
</comment>
<keyword evidence="7" id="KW-0175">Coiled coil</keyword>
<dbReference type="EC" id="2.5.1.60" evidence="6"/>
<evidence type="ECO:0000256" key="7">
    <source>
        <dbReference type="SAM" id="Coils"/>
    </source>
</evidence>
<gene>
    <name evidence="8" type="ORF">B0A50_00996</name>
</gene>
<dbReference type="SUPFAM" id="SSF48439">
    <property type="entry name" value="Protein prenylyltransferase"/>
    <property type="match status" value="1"/>
</dbReference>
<protein>
    <recommendedName>
        <fullName evidence="6">Geranylgeranyl transferase type-2 subunit alpha</fullName>
        <ecNumber evidence="6">2.5.1.60</ecNumber>
    </recommendedName>
    <alternativeName>
        <fullName evidence="6">Geranylgeranyl transferase type II subunit alpha</fullName>
    </alternativeName>
</protein>
<dbReference type="PANTHER" id="PTHR11129:SF2">
    <property type="entry name" value="GERANYLGERANYL TRANSFERASE TYPE-2 SUBUNIT ALPHA"/>
    <property type="match status" value="1"/>
</dbReference>
<dbReference type="PROSITE" id="PS51147">
    <property type="entry name" value="PFTA"/>
    <property type="match status" value="5"/>
</dbReference>
<evidence type="ECO:0000313" key="9">
    <source>
        <dbReference type="Proteomes" id="UP000308549"/>
    </source>
</evidence>
<dbReference type="InterPro" id="IPR002088">
    <property type="entry name" value="Prenyl_trans_a"/>
</dbReference>
<comment type="catalytic activity">
    <reaction evidence="5 6">
        <text>geranylgeranyl diphosphate + L-cysteinyl-[protein] = S-geranylgeranyl-L-cysteinyl-[protein] + diphosphate</text>
        <dbReference type="Rhea" id="RHEA:21240"/>
        <dbReference type="Rhea" id="RHEA-COMP:10131"/>
        <dbReference type="Rhea" id="RHEA-COMP:11537"/>
        <dbReference type="ChEBI" id="CHEBI:29950"/>
        <dbReference type="ChEBI" id="CHEBI:33019"/>
        <dbReference type="ChEBI" id="CHEBI:57533"/>
        <dbReference type="ChEBI" id="CHEBI:86021"/>
        <dbReference type="EC" id="2.5.1.60"/>
    </reaction>
</comment>
<evidence type="ECO:0000313" key="8">
    <source>
        <dbReference type="EMBL" id="TKA32771.1"/>
    </source>
</evidence>
<dbReference type="PANTHER" id="PTHR11129">
    <property type="entry name" value="PROTEIN FARNESYLTRANSFERASE ALPHA SUBUNIT/RAB GERANYLGERANYL TRANSFERASE ALPHA SUBUNIT"/>
    <property type="match status" value="1"/>
</dbReference>
<evidence type="ECO:0000256" key="3">
    <source>
        <dbReference type="ARBA" id="ARBA00022679"/>
    </source>
</evidence>
<name>A0A4U0UBE7_9PEZI</name>
<evidence type="ECO:0000256" key="5">
    <source>
        <dbReference type="ARBA" id="ARBA00047658"/>
    </source>
</evidence>
<dbReference type="OrthoDB" id="1658at2759"/>
<dbReference type="Proteomes" id="UP000308549">
    <property type="component" value="Unassembled WGS sequence"/>
</dbReference>
<dbReference type="AlphaFoldDB" id="A0A4U0UBE7"/>
<keyword evidence="2 6" id="KW-0637">Prenyltransferase</keyword>
<evidence type="ECO:0000256" key="4">
    <source>
        <dbReference type="ARBA" id="ARBA00022737"/>
    </source>
</evidence>
<feature type="coiled-coil region" evidence="7">
    <location>
        <begin position="28"/>
        <end position="55"/>
    </location>
</feature>
<dbReference type="GO" id="GO:0005968">
    <property type="term" value="C:Rab-protein geranylgeranyltransferase complex"/>
    <property type="evidence" value="ECO:0007669"/>
    <property type="project" value="TreeGrafter"/>
</dbReference>
<evidence type="ECO:0000256" key="6">
    <source>
        <dbReference type="RuleBase" id="RU367120"/>
    </source>
</evidence>
<accession>A0A4U0UBE7</accession>
<proteinExistence type="inferred from homology"/>